<feature type="compositionally biased region" description="Low complexity" evidence="1">
    <location>
        <begin position="348"/>
        <end position="358"/>
    </location>
</feature>
<evidence type="ECO:0000313" key="2">
    <source>
        <dbReference type="EMBL" id="GFH09115.1"/>
    </source>
</evidence>
<dbReference type="Proteomes" id="UP000485058">
    <property type="component" value="Unassembled WGS sequence"/>
</dbReference>
<evidence type="ECO:0000256" key="1">
    <source>
        <dbReference type="SAM" id="MobiDB-lite"/>
    </source>
</evidence>
<organism evidence="2 3">
    <name type="scientific">Haematococcus lacustris</name>
    <name type="common">Green alga</name>
    <name type="synonym">Haematococcus pluvialis</name>
    <dbReference type="NCBI Taxonomy" id="44745"/>
    <lineage>
        <taxon>Eukaryota</taxon>
        <taxon>Viridiplantae</taxon>
        <taxon>Chlorophyta</taxon>
        <taxon>core chlorophytes</taxon>
        <taxon>Chlorophyceae</taxon>
        <taxon>CS clade</taxon>
        <taxon>Chlamydomonadales</taxon>
        <taxon>Haematococcaceae</taxon>
        <taxon>Haematococcus</taxon>
    </lineage>
</organism>
<feature type="region of interest" description="Disordered" evidence="1">
    <location>
        <begin position="150"/>
        <end position="184"/>
    </location>
</feature>
<sequence length="377" mass="37842">MQQLQAEVEALYSSRSGSARLVWLQQQVVPGSRAAASQRRRQAVGGARRQQPRPAALGVGGGQGQACQVQAGQLGMQQHPGQQAQELGQQQQQGPETTRPKAISHCPPAPASTAAPPSLAEAAAAVQVEAMDGPPSGSAAEGGAAAVGLEAGTGQQPGSAAGSEAAEAAVGPEASAAPSPPAPPLQPQWLRCRLLLTRSCGRRDALFSDVASPVLRSRLRLDPVAAYSVTDAATASLMASLALTVTAAAVAAIELDPDRAADLLLNLRLRGLVPPPLAAGRARAVAGGGGGVDPAAALLGQGRARVVALKLPAKDISARCVELAEQVATEAARNTVASDTDLDDDRGAAGAAGPPDAGESCAAGNAAQADRNKRFCT</sequence>
<feature type="region of interest" description="Disordered" evidence="1">
    <location>
        <begin position="332"/>
        <end position="377"/>
    </location>
</feature>
<dbReference type="AlphaFoldDB" id="A0A699YIQ7"/>
<comment type="caution">
    <text evidence="2">The sequence shown here is derived from an EMBL/GenBank/DDBJ whole genome shotgun (WGS) entry which is preliminary data.</text>
</comment>
<dbReference type="EMBL" id="BLLF01000210">
    <property type="protein sequence ID" value="GFH09115.1"/>
    <property type="molecule type" value="Genomic_DNA"/>
</dbReference>
<feature type="compositionally biased region" description="Low complexity" evidence="1">
    <location>
        <begin position="65"/>
        <end position="94"/>
    </location>
</feature>
<evidence type="ECO:0000313" key="3">
    <source>
        <dbReference type="Proteomes" id="UP000485058"/>
    </source>
</evidence>
<feature type="compositionally biased region" description="Low complexity" evidence="1">
    <location>
        <begin position="111"/>
        <end position="120"/>
    </location>
</feature>
<reference evidence="2 3" key="1">
    <citation type="submission" date="2020-02" db="EMBL/GenBank/DDBJ databases">
        <title>Draft genome sequence of Haematococcus lacustris strain NIES-144.</title>
        <authorList>
            <person name="Morimoto D."/>
            <person name="Nakagawa S."/>
            <person name="Yoshida T."/>
            <person name="Sawayama S."/>
        </authorList>
    </citation>
    <scope>NUCLEOTIDE SEQUENCE [LARGE SCALE GENOMIC DNA]</scope>
    <source>
        <strain evidence="2 3">NIES-144</strain>
    </source>
</reference>
<name>A0A699YIQ7_HAELA</name>
<protein>
    <submittedName>
        <fullName evidence="2">Uncharacterized protein</fullName>
    </submittedName>
</protein>
<accession>A0A699YIQ7</accession>
<gene>
    <name evidence="2" type="ORF">HaLaN_04202</name>
</gene>
<feature type="region of interest" description="Disordered" evidence="1">
    <location>
        <begin position="29"/>
        <end position="120"/>
    </location>
</feature>
<keyword evidence="3" id="KW-1185">Reference proteome</keyword>
<proteinExistence type="predicted"/>
<feature type="compositionally biased region" description="Low complexity" evidence="1">
    <location>
        <begin position="30"/>
        <end position="57"/>
    </location>
</feature>
<feature type="compositionally biased region" description="Low complexity" evidence="1">
    <location>
        <begin position="150"/>
        <end position="177"/>
    </location>
</feature>